<dbReference type="GeneID" id="94424574"/>
<feature type="region of interest" description="Disordered" evidence="2">
    <location>
        <begin position="1"/>
        <end position="24"/>
    </location>
</feature>
<feature type="compositionally biased region" description="Basic and acidic residues" evidence="2">
    <location>
        <begin position="199"/>
        <end position="209"/>
    </location>
</feature>
<feature type="compositionally biased region" description="Polar residues" evidence="2">
    <location>
        <begin position="159"/>
        <end position="173"/>
    </location>
</feature>
<feature type="region of interest" description="Disordered" evidence="2">
    <location>
        <begin position="146"/>
        <end position="230"/>
    </location>
</feature>
<feature type="coiled-coil region" evidence="1">
    <location>
        <begin position="33"/>
        <end position="60"/>
    </location>
</feature>
<name>A0A2C6LBF2_9APIC</name>
<feature type="region of interest" description="Disordered" evidence="2">
    <location>
        <begin position="936"/>
        <end position="1000"/>
    </location>
</feature>
<feature type="compositionally biased region" description="Polar residues" evidence="2">
    <location>
        <begin position="682"/>
        <end position="693"/>
    </location>
</feature>
<dbReference type="RefSeq" id="XP_067926661.1">
    <property type="nucleotide sequence ID" value="XM_068061363.1"/>
</dbReference>
<feature type="compositionally biased region" description="Basic and acidic residues" evidence="2">
    <location>
        <begin position="148"/>
        <end position="157"/>
    </location>
</feature>
<dbReference type="OrthoDB" id="10501282at2759"/>
<feature type="region of interest" description="Disordered" evidence="2">
    <location>
        <begin position="871"/>
        <end position="894"/>
    </location>
</feature>
<dbReference type="EMBL" id="MIGC01000459">
    <property type="protein sequence ID" value="PHJ24989.1"/>
    <property type="molecule type" value="Genomic_DNA"/>
</dbReference>
<evidence type="ECO:0000256" key="2">
    <source>
        <dbReference type="SAM" id="MobiDB-lite"/>
    </source>
</evidence>
<protein>
    <submittedName>
        <fullName evidence="3">Uncharacterized protein</fullName>
    </submittedName>
</protein>
<gene>
    <name evidence="3" type="ORF">CSUI_001157</name>
</gene>
<accession>A0A2C6LBF2</accession>
<evidence type="ECO:0000313" key="3">
    <source>
        <dbReference type="EMBL" id="PHJ24989.1"/>
    </source>
</evidence>
<feature type="region of interest" description="Disordered" evidence="2">
    <location>
        <begin position="744"/>
        <end position="771"/>
    </location>
</feature>
<comment type="caution">
    <text evidence="3">The sequence shown here is derived from an EMBL/GenBank/DDBJ whole genome shotgun (WGS) entry which is preliminary data.</text>
</comment>
<feature type="compositionally biased region" description="Polar residues" evidence="2">
    <location>
        <begin position="944"/>
        <end position="979"/>
    </location>
</feature>
<proteinExistence type="predicted"/>
<dbReference type="Proteomes" id="UP000221165">
    <property type="component" value="Unassembled WGS sequence"/>
</dbReference>
<feature type="compositionally biased region" description="Basic and acidic residues" evidence="2">
    <location>
        <begin position="750"/>
        <end position="770"/>
    </location>
</feature>
<feature type="region of interest" description="Disordered" evidence="2">
    <location>
        <begin position="1460"/>
        <end position="1482"/>
    </location>
</feature>
<feature type="region of interest" description="Disordered" evidence="2">
    <location>
        <begin position="61"/>
        <end position="115"/>
    </location>
</feature>
<feature type="region of interest" description="Disordered" evidence="2">
    <location>
        <begin position="644"/>
        <end position="693"/>
    </location>
</feature>
<evidence type="ECO:0000313" key="4">
    <source>
        <dbReference type="Proteomes" id="UP000221165"/>
    </source>
</evidence>
<keyword evidence="1" id="KW-0175">Coiled coil</keyword>
<feature type="region of interest" description="Disordered" evidence="2">
    <location>
        <begin position="821"/>
        <end position="857"/>
    </location>
</feature>
<feature type="compositionally biased region" description="Polar residues" evidence="2">
    <location>
        <begin position="524"/>
        <end position="547"/>
    </location>
</feature>
<feature type="compositionally biased region" description="Basic and acidic residues" evidence="2">
    <location>
        <begin position="652"/>
        <end position="661"/>
    </location>
</feature>
<reference evidence="3 4" key="1">
    <citation type="journal article" date="2017" name="Int. J. Parasitol.">
        <title>The genome of the protozoan parasite Cystoisospora suis and a reverse vaccinology approach to identify vaccine candidates.</title>
        <authorList>
            <person name="Palmieri N."/>
            <person name="Shrestha A."/>
            <person name="Ruttkowski B."/>
            <person name="Beck T."/>
            <person name="Vogl C."/>
            <person name="Tomley F."/>
            <person name="Blake D.P."/>
            <person name="Joachim A."/>
        </authorList>
    </citation>
    <scope>NUCLEOTIDE SEQUENCE [LARGE SCALE GENOMIC DNA]</scope>
    <source>
        <strain evidence="3 4">Wien I</strain>
    </source>
</reference>
<feature type="compositionally biased region" description="Basic and acidic residues" evidence="2">
    <location>
        <begin position="318"/>
        <end position="335"/>
    </location>
</feature>
<feature type="region of interest" description="Disordered" evidence="2">
    <location>
        <begin position="507"/>
        <end position="560"/>
    </location>
</feature>
<feature type="region of interest" description="Disordered" evidence="2">
    <location>
        <begin position="318"/>
        <end position="350"/>
    </location>
</feature>
<organism evidence="3 4">
    <name type="scientific">Cystoisospora suis</name>
    <dbReference type="NCBI Taxonomy" id="483139"/>
    <lineage>
        <taxon>Eukaryota</taxon>
        <taxon>Sar</taxon>
        <taxon>Alveolata</taxon>
        <taxon>Apicomplexa</taxon>
        <taxon>Conoidasida</taxon>
        <taxon>Coccidia</taxon>
        <taxon>Eucoccidiorida</taxon>
        <taxon>Eimeriorina</taxon>
        <taxon>Sarcocystidae</taxon>
        <taxon>Cystoisospora</taxon>
    </lineage>
</organism>
<feature type="compositionally biased region" description="Basic and acidic residues" evidence="2">
    <location>
        <begin position="1305"/>
        <end position="1325"/>
    </location>
</feature>
<feature type="compositionally biased region" description="Basic and acidic residues" evidence="2">
    <location>
        <begin position="106"/>
        <end position="115"/>
    </location>
</feature>
<keyword evidence="4" id="KW-1185">Reference proteome</keyword>
<feature type="compositionally biased region" description="Low complexity" evidence="2">
    <location>
        <begin position="514"/>
        <end position="523"/>
    </location>
</feature>
<feature type="region of interest" description="Disordered" evidence="2">
    <location>
        <begin position="257"/>
        <end position="284"/>
    </location>
</feature>
<sequence length="1981" mass="220053">MAESPREESGGEGAFGGVRSPLPDDVGRLRARIQVQSSRLELQEKRIAQLQREKDEAVAFASQQQIKLKGGEHGGGGHGGSSTFLPSRSQRRKGGTWGEGLESGEEERLREDQDALACENDRLQQRVEELERRNREQLQLLHKLQSRRTQEIRERRGGLSTQHGGLTNSQVFPTTEEGPKEKACSSKPRQGNGRFLAGGRREPQRRGENPEDEQEVFRATSQRSSSSSGRLSCLVLDQEKQHSVEDVTVARCEKKAERETKSVGTQTVGKKGGNPPSRGCLDTGVTRVPVSTSEHGEVRDSSRFQEVLRNQLGDIRQELTSDRTSRRRSTLRDVAGDSGDSFSSSSSTPSWFGLCRSSSFPLFASGVRRSRVAGLETVGSCSDARRPLGERDFSVISPSRRFPRGQRRECGITLSADNDEEDRNCLRKLSSTPSPVTSEEERCLLREFDQIMLRRGANTWGPVVSPSAVMSLRDSLHYVCSSARAFMETETLAEVLGNGFFFSPRPPVSPSPPRCSSSAPRTSQGGFCSAPSTVSGTNTAVPRSTSAAGRAREEGSCPGDTCRSTAAQILQNIHRQRGERKKHLRNNLITFWRLLDLELSRVVGLPQEPAWVCAFLDFLNQLFLRLPCCVRLLFFSAHDVASRDTSPLRTEGTSEGREKQELSLTENPGVCTEKEDRRRTGISASLSTSSDGCRSSVENFALPCVAEEDDVAIVSEMDGEINRAISTSKGGPDEEAVTSCLTGETNRQVVRQDEKREEEGSHDHPSVKEVADEDFSERGWLIKQVLEVVHATLKRLDNNLPDDVASIHSVRTLRQKKLGFSDQAGNHGYLSGQQGARRRKHQETPYPSDRWSSSLPRSPLFGSSFMTEVNSASSCDDRRGSGTTDAAGGCQSPGGVFLLAHPEIARGGIKEGREQKVREEADHVRTLSRASFERIEVRGKQRPDQASCTTYGGSIYTSSQGQKNLDVSGRAQSSSQGNLHSPHRRNRASGRLGRGHGSGTENWTEILKPLNLAGDEQLPRYPLPFFYRMLFYGQSGAGYGPLLQADQALPLQQSLLPSPCFAVPAWNISSVPPLLWSFLFVLQRLFCLLETIATALIKYEQRLCFLLRHAGNSPMSENDNEASEKQTRDFSRPWEEDIFLRDKKQVTSGEQDDLSTLSRFFALHCFSSERGHGTSVKPPDELSSSFDTFLSDFRAASRLYMESTVLTELHTLRSSLFLDFFVPLDAFPALHEILQMHALTNPPIAGEPLSATLLTLVQPWLIEEVQRMERDGVQQKSHQSVEPPGLWNSVGRRASDGENNISDYRWQRDEERRSRVSEDDQETRLSCDAQQRPEVLKDSLLENSQQVGMWLEASLDFFQHPPPPLSELRLAAMDLVRKILFLSGYSFGELLQMEMHRSPGSEPMRLRSPVEKSSAGIFESKGSSPRGYQAAGNVTDSLVRSHEEESRNFLKSGDKVPFLFNSSENDPSSKKGKQGDLSVGGKRGRVPGRDLLQAISVFVCCESSLWMKKNSLWLYGAPFLQCASFFLRCPEAKMTEGEEKRTSVHGCLEEQVDRPEVENYGEIRLIEGREEEGRSGQRIRLISSTPRVARGRQGTRRNHDEEFLSKAGLSSSLLPLETRAAECAALSVRESALRVFEALLLQPNNEELFLGRLESWNGSTPYTSTLIQRVVILAWYLARPLSSLSRPWPPPPGTRTTFPLYRPVELQQLLDETSLQLRQSWPGLKTDQTYLRMLTNPGGKQSASGVDEFCFSSADFPRPRLSFVRQHFSSLRRVRHPPSDASSPGASPVCAAATRHFTGSPCSPRDRSFDQKPNWMHARHLAWNICRAHISFHSVISPEEAHYVRAELLRSSLCSALAILTHKVRLGGWEADKLLRELSANSPVSAGRDQTSLQSTNERNVACGSDGTGGRVPLVPASRENRGHDVAQHSEQHFLSSELLGRTWPLLRALAGVLEAEGCENEFSVLGSFQQFSTLIHAALI</sequence>
<feature type="compositionally biased region" description="Low complexity" evidence="2">
    <location>
        <begin position="336"/>
        <end position="347"/>
    </location>
</feature>
<feature type="compositionally biased region" description="Low complexity" evidence="2">
    <location>
        <begin position="221"/>
        <end position="230"/>
    </location>
</feature>
<feature type="region of interest" description="Disordered" evidence="2">
    <location>
        <begin position="1271"/>
        <end position="1330"/>
    </location>
</feature>
<evidence type="ECO:0000256" key="1">
    <source>
        <dbReference type="SAM" id="Coils"/>
    </source>
</evidence>
<dbReference type="VEuPathDB" id="ToxoDB:CSUI_001157"/>